<proteinExistence type="predicted"/>
<gene>
    <name evidence="2" type="ORF">AVDCRST_MAG68-5522</name>
</gene>
<accession>A0A6J4MY67</accession>
<organism evidence="2">
    <name type="scientific">uncultured Gemmatimonadota bacterium</name>
    <dbReference type="NCBI Taxonomy" id="203437"/>
    <lineage>
        <taxon>Bacteria</taxon>
        <taxon>Pseudomonadati</taxon>
        <taxon>Gemmatimonadota</taxon>
        <taxon>environmental samples</taxon>
    </lineage>
</organism>
<dbReference type="InterPro" id="IPR029068">
    <property type="entry name" value="Glyas_Bleomycin-R_OHBP_Dase"/>
</dbReference>
<reference evidence="2" key="1">
    <citation type="submission" date="2020-02" db="EMBL/GenBank/DDBJ databases">
        <authorList>
            <person name="Meier V. D."/>
        </authorList>
    </citation>
    <scope>NUCLEOTIDE SEQUENCE</scope>
    <source>
        <strain evidence="2">AVDCRST_MAG68</strain>
    </source>
</reference>
<dbReference type="PROSITE" id="PS51819">
    <property type="entry name" value="VOC"/>
    <property type="match status" value="1"/>
</dbReference>
<feature type="domain" description="VOC" evidence="1">
    <location>
        <begin position="9"/>
        <end position="129"/>
    </location>
</feature>
<dbReference type="InterPro" id="IPR037523">
    <property type="entry name" value="VOC_core"/>
</dbReference>
<dbReference type="PANTHER" id="PTHR21366">
    <property type="entry name" value="GLYOXALASE FAMILY PROTEIN"/>
    <property type="match status" value="1"/>
</dbReference>
<dbReference type="PANTHER" id="PTHR21366:SF22">
    <property type="entry name" value="VOC DOMAIN-CONTAINING PROTEIN"/>
    <property type="match status" value="1"/>
</dbReference>
<sequence>MRSIMRVREVLETSLYADDLEAAERFYGGVLGLETIVRVPGRHVFFRCGARVFLVFNPERTLEGGMLPPHGARGPGHVAFAIPEAELDGWRAHLQGHGVEIETDFTWPDGGRSLYFRDPAGNSLELGTPAIWRIPEPDIFAPSTRSS</sequence>
<dbReference type="SUPFAM" id="SSF54593">
    <property type="entry name" value="Glyoxalase/Bleomycin resistance protein/Dihydroxybiphenyl dioxygenase"/>
    <property type="match status" value="1"/>
</dbReference>
<name>A0A6J4MY67_9BACT</name>
<dbReference type="Pfam" id="PF00903">
    <property type="entry name" value="Glyoxalase"/>
    <property type="match status" value="1"/>
</dbReference>
<dbReference type="AlphaFoldDB" id="A0A6J4MY67"/>
<dbReference type="Gene3D" id="3.10.180.10">
    <property type="entry name" value="2,3-Dihydroxybiphenyl 1,2-Dioxygenase, domain 1"/>
    <property type="match status" value="1"/>
</dbReference>
<dbReference type="EMBL" id="CADCTW010000244">
    <property type="protein sequence ID" value="CAA9370959.1"/>
    <property type="molecule type" value="Genomic_DNA"/>
</dbReference>
<dbReference type="InterPro" id="IPR004360">
    <property type="entry name" value="Glyas_Fos-R_dOase_dom"/>
</dbReference>
<evidence type="ECO:0000259" key="1">
    <source>
        <dbReference type="PROSITE" id="PS51819"/>
    </source>
</evidence>
<protein>
    <submittedName>
        <fullName evidence="2">Glyoxalase family protein</fullName>
    </submittedName>
</protein>
<evidence type="ECO:0000313" key="2">
    <source>
        <dbReference type="EMBL" id="CAA9370959.1"/>
    </source>
</evidence>
<dbReference type="InterPro" id="IPR050383">
    <property type="entry name" value="GlyoxalaseI/FosfomycinResist"/>
</dbReference>